<evidence type="ECO:0000256" key="1">
    <source>
        <dbReference type="SAM" id="MobiDB-lite"/>
    </source>
</evidence>
<evidence type="ECO:0000313" key="3">
    <source>
        <dbReference type="Proteomes" id="UP000287651"/>
    </source>
</evidence>
<accession>A0A426XSX4</accession>
<dbReference type="EMBL" id="AMZH03017743">
    <property type="protein sequence ID" value="RRT42570.1"/>
    <property type="molecule type" value="Genomic_DNA"/>
</dbReference>
<sequence>MTVGMRSRGYAWIALAIPSGDEGGCWFMRSKEAGKKAIFLVAKEEGAGCGSNDEWDLAGSSLRVRRRDREARWEHAERSSEEDHKTHRKNVRGY</sequence>
<feature type="compositionally biased region" description="Basic and acidic residues" evidence="1">
    <location>
        <begin position="69"/>
        <end position="85"/>
    </location>
</feature>
<dbReference type="Proteomes" id="UP000287651">
    <property type="component" value="Unassembled WGS sequence"/>
</dbReference>
<organism evidence="2 3">
    <name type="scientific">Ensete ventricosum</name>
    <name type="common">Abyssinian banana</name>
    <name type="synonym">Musa ensete</name>
    <dbReference type="NCBI Taxonomy" id="4639"/>
    <lineage>
        <taxon>Eukaryota</taxon>
        <taxon>Viridiplantae</taxon>
        <taxon>Streptophyta</taxon>
        <taxon>Embryophyta</taxon>
        <taxon>Tracheophyta</taxon>
        <taxon>Spermatophyta</taxon>
        <taxon>Magnoliopsida</taxon>
        <taxon>Liliopsida</taxon>
        <taxon>Zingiberales</taxon>
        <taxon>Musaceae</taxon>
        <taxon>Ensete</taxon>
    </lineage>
</organism>
<protein>
    <submittedName>
        <fullName evidence="2">Uncharacterized protein</fullName>
    </submittedName>
</protein>
<comment type="caution">
    <text evidence="2">The sequence shown here is derived from an EMBL/GenBank/DDBJ whole genome shotgun (WGS) entry which is preliminary data.</text>
</comment>
<name>A0A426XSX4_ENSVE</name>
<feature type="region of interest" description="Disordered" evidence="1">
    <location>
        <begin position="69"/>
        <end position="94"/>
    </location>
</feature>
<dbReference type="AlphaFoldDB" id="A0A426XSX4"/>
<reference evidence="2 3" key="1">
    <citation type="journal article" date="2014" name="Agronomy (Basel)">
        <title>A Draft Genome Sequence for Ensete ventricosum, the Drought-Tolerant Tree Against Hunger.</title>
        <authorList>
            <person name="Harrison J."/>
            <person name="Moore K.A."/>
            <person name="Paszkiewicz K."/>
            <person name="Jones T."/>
            <person name="Grant M."/>
            <person name="Ambacheew D."/>
            <person name="Muzemil S."/>
            <person name="Studholme D.J."/>
        </authorList>
    </citation>
    <scope>NUCLEOTIDE SEQUENCE [LARGE SCALE GENOMIC DNA]</scope>
</reference>
<evidence type="ECO:0000313" key="2">
    <source>
        <dbReference type="EMBL" id="RRT42570.1"/>
    </source>
</evidence>
<gene>
    <name evidence="2" type="ORF">B296_00013963</name>
</gene>
<proteinExistence type="predicted"/>